<feature type="transmembrane region" description="Helical" evidence="1">
    <location>
        <begin position="228"/>
        <end position="246"/>
    </location>
</feature>
<dbReference type="Proteomes" id="UP001501243">
    <property type="component" value="Unassembled WGS sequence"/>
</dbReference>
<protein>
    <recommendedName>
        <fullName evidence="4">Glycosyltransferase RgtA/B/C/D-like domain-containing protein</fullName>
    </recommendedName>
</protein>
<dbReference type="EMBL" id="BAABGQ010000005">
    <property type="protein sequence ID" value="GAA4497775.1"/>
    <property type="molecule type" value="Genomic_DNA"/>
</dbReference>
<evidence type="ECO:0000313" key="2">
    <source>
        <dbReference type="EMBL" id="GAA4497775.1"/>
    </source>
</evidence>
<keyword evidence="1" id="KW-0472">Membrane</keyword>
<evidence type="ECO:0008006" key="4">
    <source>
        <dbReference type="Google" id="ProtNLM"/>
    </source>
</evidence>
<sequence>MRLAVSLLLNVLLAGALGYWLRGQWQRASPSLRRWLLPALGWRLLLTAISSLRPSPDAQLMGKFSRLLTADFWAQPTAAPALWQGNQFQAAGESVTFYAWSNTLYFIKLLALTNIVTNSKLWLNALYLSVLCFIACWSLVRALAQAFPLASVAAARVAFLAWPTVIWWTAGLTKETLLLGAGAGLVSLALPAIYGAHSSQPVRLSKGLARLVVGIVLAWVMFRMRYFFALPLLGGLLALALVRLATRRGWLRAGWWPQIGGLLVALTLLAGPAIIGGNKLVRIKFLVDEIDRNYHHGLLTSSGRPHLEYTDWQPTPLGLLRHAPLAAEQVLVRPWLGESRQLFYIGAGLENALIIILLLLSVAAIVRRRPGRLPVALVVVLIVYCLLLAAFIGLSTPNLGTLSRYRAAFLPWLILLLLQNDYARSLLKRLGQWGRVAS</sequence>
<accession>A0ABP8Q7V6</accession>
<organism evidence="2 3">
    <name type="scientific">Hymenobacter ginsengisoli</name>
    <dbReference type="NCBI Taxonomy" id="1051626"/>
    <lineage>
        <taxon>Bacteria</taxon>
        <taxon>Pseudomonadati</taxon>
        <taxon>Bacteroidota</taxon>
        <taxon>Cytophagia</taxon>
        <taxon>Cytophagales</taxon>
        <taxon>Hymenobacteraceae</taxon>
        <taxon>Hymenobacter</taxon>
    </lineage>
</organism>
<evidence type="ECO:0000313" key="3">
    <source>
        <dbReference type="Proteomes" id="UP001501243"/>
    </source>
</evidence>
<feature type="transmembrane region" description="Helical" evidence="1">
    <location>
        <begin position="253"/>
        <end position="275"/>
    </location>
</feature>
<feature type="transmembrane region" description="Helical" evidence="1">
    <location>
        <begin position="176"/>
        <end position="195"/>
    </location>
</feature>
<feature type="transmembrane region" description="Helical" evidence="1">
    <location>
        <begin position="373"/>
        <end position="393"/>
    </location>
</feature>
<proteinExistence type="predicted"/>
<name>A0ABP8Q7V6_9BACT</name>
<keyword evidence="1" id="KW-0812">Transmembrane</keyword>
<reference evidence="3" key="1">
    <citation type="journal article" date="2019" name="Int. J. Syst. Evol. Microbiol.">
        <title>The Global Catalogue of Microorganisms (GCM) 10K type strain sequencing project: providing services to taxonomists for standard genome sequencing and annotation.</title>
        <authorList>
            <consortium name="The Broad Institute Genomics Platform"/>
            <consortium name="The Broad Institute Genome Sequencing Center for Infectious Disease"/>
            <person name="Wu L."/>
            <person name="Ma J."/>
        </authorList>
    </citation>
    <scope>NUCLEOTIDE SEQUENCE [LARGE SCALE GENOMIC DNA]</scope>
    <source>
        <strain evidence="3">JCM 17841</strain>
    </source>
</reference>
<feature type="transmembrane region" description="Helical" evidence="1">
    <location>
        <begin position="342"/>
        <end position="366"/>
    </location>
</feature>
<evidence type="ECO:0000256" key="1">
    <source>
        <dbReference type="SAM" id="Phobius"/>
    </source>
</evidence>
<feature type="transmembrane region" description="Helical" evidence="1">
    <location>
        <begin position="147"/>
        <end position="170"/>
    </location>
</feature>
<feature type="transmembrane region" description="Helical" evidence="1">
    <location>
        <begin position="405"/>
        <end position="423"/>
    </location>
</feature>
<dbReference type="RefSeq" id="WP_220235660.1">
    <property type="nucleotide sequence ID" value="NZ_BAABGQ010000005.1"/>
</dbReference>
<comment type="caution">
    <text evidence="2">The sequence shown here is derived from an EMBL/GenBank/DDBJ whole genome shotgun (WGS) entry which is preliminary data.</text>
</comment>
<gene>
    <name evidence="2" type="ORF">GCM10023172_13260</name>
</gene>
<keyword evidence="3" id="KW-1185">Reference proteome</keyword>
<keyword evidence="1" id="KW-1133">Transmembrane helix</keyword>
<feature type="transmembrane region" description="Helical" evidence="1">
    <location>
        <begin position="121"/>
        <end position="140"/>
    </location>
</feature>